<name>A0A845DT18_9BACI</name>
<evidence type="ECO:0000256" key="3">
    <source>
        <dbReference type="ARBA" id="ARBA00022496"/>
    </source>
</evidence>
<dbReference type="GO" id="GO:0015408">
    <property type="term" value="F:ABC-type ferric iron transporter activity"/>
    <property type="evidence" value="ECO:0007669"/>
    <property type="project" value="InterPro"/>
</dbReference>
<evidence type="ECO:0000256" key="2">
    <source>
        <dbReference type="ARBA" id="ARBA00022475"/>
    </source>
</evidence>
<dbReference type="InterPro" id="IPR050093">
    <property type="entry name" value="ABC_SmlMolc_Importer"/>
</dbReference>
<keyword evidence="6" id="KW-0408">Iron</keyword>
<keyword evidence="5 14" id="KW-0067">ATP-binding</keyword>
<comment type="caution">
    <text evidence="14">The sequence shown here is derived from an EMBL/GenBank/DDBJ whole genome shotgun (WGS) entry which is preliminary data.</text>
</comment>
<evidence type="ECO:0000256" key="8">
    <source>
        <dbReference type="ARBA" id="ARBA00023136"/>
    </source>
</evidence>
<evidence type="ECO:0000256" key="6">
    <source>
        <dbReference type="ARBA" id="ARBA00023004"/>
    </source>
</evidence>
<protein>
    <recommendedName>
        <fullName evidence="12">Carnitine transport ATP-binding protein OpuCA</fullName>
        <ecNumber evidence="11">7.6.2.9</ecNumber>
    </recommendedName>
</protein>
<dbReference type="PROSITE" id="PS50893">
    <property type="entry name" value="ABC_TRANSPORTER_2"/>
    <property type="match status" value="1"/>
</dbReference>
<dbReference type="PANTHER" id="PTHR42781:SF4">
    <property type="entry name" value="SPERMIDINE_PUTRESCINE IMPORT ATP-BINDING PROTEIN POTA"/>
    <property type="match status" value="1"/>
</dbReference>
<evidence type="ECO:0000256" key="11">
    <source>
        <dbReference type="ARBA" id="ARBA00066388"/>
    </source>
</evidence>
<comment type="catalytic activity">
    <reaction evidence="9">
        <text>a quaternary ammonium(out) + ATP + H2O = a quaternary ammonium(in) + ADP + phosphate + H(+)</text>
        <dbReference type="Rhea" id="RHEA:11036"/>
        <dbReference type="ChEBI" id="CHEBI:15377"/>
        <dbReference type="ChEBI" id="CHEBI:15378"/>
        <dbReference type="ChEBI" id="CHEBI:30616"/>
        <dbReference type="ChEBI" id="CHEBI:35267"/>
        <dbReference type="ChEBI" id="CHEBI:43474"/>
        <dbReference type="ChEBI" id="CHEBI:456216"/>
        <dbReference type="EC" id="7.6.2.9"/>
    </reaction>
</comment>
<dbReference type="InterPro" id="IPR003439">
    <property type="entry name" value="ABC_transporter-like_ATP-bd"/>
</dbReference>
<proteinExistence type="predicted"/>
<keyword evidence="2" id="KW-1003">Cell membrane</keyword>
<feature type="domain" description="ABC transporter" evidence="13">
    <location>
        <begin position="3"/>
        <end position="237"/>
    </location>
</feature>
<dbReference type="EC" id="7.6.2.9" evidence="11"/>
<gene>
    <name evidence="14" type="ORF">GLW04_10395</name>
</gene>
<keyword evidence="7" id="KW-0406">Ion transport</keyword>
<accession>A0A845DT18</accession>
<evidence type="ECO:0000256" key="7">
    <source>
        <dbReference type="ARBA" id="ARBA00023065"/>
    </source>
</evidence>
<evidence type="ECO:0000256" key="10">
    <source>
        <dbReference type="ARBA" id="ARBA00063934"/>
    </source>
</evidence>
<dbReference type="EMBL" id="WMET01000002">
    <property type="protein sequence ID" value="MYL20298.1"/>
    <property type="molecule type" value="Genomic_DNA"/>
</dbReference>
<dbReference type="OrthoDB" id="9790614at2"/>
<dbReference type="Pfam" id="PF00005">
    <property type="entry name" value="ABC_tran"/>
    <property type="match status" value="1"/>
</dbReference>
<dbReference type="GO" id="GO:0005524">
    <property type="term" value="F:ATP binding"/>
    <property type="evidence" value="ECO:0007669"/>
    <property type="project" value="UniProtKB-KW"/>
</dbReference>
<keyword evidence="8" id="KW-0472">Membrane</keyword>
<dbReference type="InterPro" id="IPR003593">
    <property type="entry name" value="AAA+_ATPase"/>
</dbReference>
<dbReference type="FunFam" id="3.40.50.300:FF:000425">
    <property type="entry name" value="Probable ABC transporter, ATP-binding subunit"/>
    <property type="match status" value="1"/>
</dbReference>
<dbReference type="CDD" id="cd03259">
    <property type="entry name" value="ABC_Carb_Solutes_like"/>
    <property type="match status" value="1"/>
</dbReference>
<evidence type="ECO:0000313" key="15">
    <source>
        <dbReference type="Proteomes" id="UP000460949"/>
    </source>
</evidence>
<evidence type="ECO:0000256" key="12">
    <source>
        <dbReference type="ARBA" id="ARBA00070305"/>
    </source>
</evidence>
<keyword evidence="3" id="KW-0410">Iron transport</keyword>
<keyword evidence="4" id="KW-0547">Nucleotide-binding</keyword>
<dbReference type="Gene3D" id="3.40.50.300">
    <property type="entry name" value="P-loop containing nucleotide triphosphate hydrolases"/>
    <property type="match status" value="1"/>
</dbReference>
<dbReference type="SUPFAM" id="SSF52540">
    <property type="entry name" value="P-loop containing nucleoside triphosphate hydrolases"/>
    <property type="match status" value="1"/>
</dbReference>
<dbReference type="AlphaFoldDB" id="A0A845DT18"/>
<dbReference type="GO" id="GO:0016020">
    <property type="term" value="C:membrane"/>
    <property type="evidence" value="ECO:0007669"/>
    <property type="project" value="InterPro"/>
</dbReference>
<keyword evidence="1" id="KW-0813">Transport</keyword>
<dbReference type="InterPro" id="IPR015853">
    <property type="entry name" value="ABC_transpr_FbpC"/>
</dbReference>
<evidence type="ECO:0000259" key="13">
    <source>
        <dbReference type="PROSITE" id="PS50893"/>
    </source>
</evidence>
<dbReference type="RefSeq" id="WP_160836881.1">
    <property type="nucleotide sequence ID" value="NZ_WMET01000002.1"/>
</dbReference>
<dbReference type="GO" id="GO:0015418">
    <property type="term" value="F:ABC-type quaternary ammonium compound transporting activity"/>
    <property type="evidence" value="ECO:0007669"/>
    <property type="project" value="UniProtKB-EC"/>
</dbReference>
<evidence type="ECO:0000256" key="1">
    <source>
        <dbReference type="ARBA" id="ARBA00022448"/>
    </source>
</evidence>
<organism evidence="14 15">
    <name type="scientific">Halobacillus litoralis</name>
    <dbReference type="NCBI Taxonomy" id="45668"/>
    <lineage>
        <taxon>Bacteria</taxon>
        <taxon>Bacillati</taxon>
        <taxon>Bacillota</taxon>
        <taxon>Bacilli</taxon>
        <taxon>Bacillales</taxon>
        <taxon>Bacillaceae</taxon>
        <taxon>Halobacillus</taxon>
    </lineage>
</organism>
<evidence type="ECO:0000256" key="9">
    <source>
        <dbReference type="ARBA" id="ARBA00052482"/>
    </source>
</evidence>
<dbReference type="SMART" id="SM00382">
    <property type="entry name" value="AAA"/>
    <property type="match status" value="1"/>
</dbReference>
<dbReference type="Proteomes" id="UP000460949">
    <property type="component" value="Unassembled WGS sequence"/>
</dbReference>
<dbReference type="GO" id="GO:0016887">
    <property type="term" value="F:ATP hydrolysis activity"/>
    <property type="evidence" value="ECO:0007669"/>
    <property type="project" value="InterPro"/>
</dbReference>
<evidence type="ECO:0000256" key="4">
    <source>
        <dbReference type="ARBA" id="ARBA00022741"/>
    </source>
</evidence>
<dbReference type="PANTHER" id="PTHR42781">
    <property type="entry name" value="SPERMIDINE/PUTRESCINE IMPORT ATP-BINDING PROTEIN POTA"/>
    <property type="match status" value="1"/>
</dbReference>
<dbReference type="PROSITE" id="PS00211">
    <property type="entry name" value="ABC_TRANSPORTER_1"/>
    <property type="match status" value="1"/>
</dbReference>
<dbReference type="InterPro" id="IPR017871">
    <property type="entry name" value="ABC_transporter-like_CS"/>
</dbReference>
<evidence type="ECO:0000313" key="14">
    <source>
        <dbReference type="EMBL" id="MYL20298.1"/>
    </source>
</evidence>
<dbReference type="InterPro" id="IPR027417">
    <property type="entry name" value="P-loop_NTPase"/>
</dbReference>
<sequence>MYVEIKDLCFGYTNAKERTVRDFNLEIEQGEIISILGESGSGKSTVLRLLCGLEIPEKGTIHIAGRTMTDERTFVAPEKRGIGIVFQDYALFPHMTVYENVKFGLKAWKRKDRSRRVQEVLELVNMGDFSKRYPHELSGGQQQRIALARSLAPAPELLLLDEPFSNLDADLQVKIRNELKAILKKTGTTCIFVTHDREDSRALADRMVTMRDGASYDWDSLCTTREEESQKPELVRLK</sequence>
<evidence type="ECO:0000256" key="5">
    <source>
        <dbReference type="ARBA" id="ARBA00022840"/>
    </source>
</evidence>
<reference evidence="14 15" key="1">
    <citation type="submission" date="2019-11" db="EMBL/GenBank/DDBJ databases">
        <title>Genome sequences of 17 halophilic strains isolated from different environments.</title>
        <authorList>
            <person name="Furrow R.E."/>
        </authorList>
    </citation>
    <scope>NUCLEOTIDE SEQUENCE [LARGE SCALE GENOMIC DNA]</scope>
    <source>
        <strain evidence="14 15">22511_23_Filter</strain>
    </source>
</reference>
<comment type="subunit">
    <text evidence="10">The complex is composed of two ATP-binding proteins (OpuCA), two transmembrane proteins (OpuCB and OpuCD) and a solute-binding protein (OpuCC).</text>
</comment>